<evidence type="ECO:0000259" key="2">
    <source>
        <dbReference type="Pfam" id="PF08639"/>
    </source>
</evidence>
<feature type="compositionally biased region" description="Low complexity" evidence="1">
    <location>
        <begin position="482"/>
        <end position="499"/>
    </location>
</feature>
<dbReference type="OrthoDB" id="5395343at2759"/>
<reference evidence="3" key="1">
    <citation type="submission" date="2020-10" db="EMBL/GenBank/DDBJ databases">
        <authorList>
            <person name="Roach M.J.R."/>
        </authorList>
    </citation>
    <scope>NUCLEOTIDE SEQUENCE</scope>
    <source>
        <strain evidence="3">CBS 1945</strain>
    </source>
</reference>
<dbReference type="PANTHER" id="PTHR28067:SF1">
    <property type="entry name" value="DNA REPLICATION REGULATOR SLD3"/>
    <property type="match status" value="1"/>
</dbReference>
<dbReference type="GeneID" id="62194773"/>
<dbReference type="PANTHER" id="PTHR28067">
    <property type="entry name" value="DNA REPLICATION REGULATOR SLD3"/>
    <property type="match status" value="1"/>
</dbReference>
<dbReference type="Proteomes" id="UP000662931">
    <property type="component" value="Chromosome 1"/>
</dbReference>
<dbReference type="RefSeq" id="XP_038777617.1">
    <property type="nucleotide sequence ID" value="XM_038921689.1"/>
</dbReference>
<organism evidence="3 4">
    <name type="scientific">Eeniella nana</name>
    <name type="common">Yeast</name>
    <name type="synonym">Brettanomyces nanus</name>
    <dbReference type="NCBI Taxonomy" id="13502"/>
    <lineage>
        <taxon>Eukaryota</taxon>
        <taxon>Fungi</taxon>
        <taxon>Dikarya</taxon>
        <taxon>Ascomycota</taxon>
        <taxon>Saccharomycotina</taxon>
        <taxon>Pichiomycetes</taxon>
        <taxon>Pichiales</taxon>
        <taxon>Pichiaceae</taxon>
        <taxon>Brettanomyces</taxon>
    </lineage>
</organism>
<dbReference type="KEGG" id="bnn:FOA43_001372"/>
<protein>
    <recommendedName>
        <fullName evidence="2">DNA replication regulator Sld3 C-terminal domain-containing protein</fullName>
    </recommendedName>
</protein>
<dbReference type="EMBL" id="CP064812">
    <property type="protein sequence ID" value="QPG74052.1"/>
    <property type="molecule type" value="Genomic_DNA"/>
</dbReference>
<feature type="compositionally biased region" description="Basic residues" evidence="1">
    <location>
        <begin position="731"/>
        <end position="740"/>
    </location>
</feature>
<accession>A0A875S1S9</accession>
<feature type="compositionally biased region" description="Basic residues" evidence="1">
    <location>
        <begin position="468"/>
        <end position="481"/>
    </location>
</feature>
<feature type="compositionally biased region" description="Polar residues" evidence="1">
    <location>
        <begin position="662"/>
        <end position="679"/>
    </location>
</feature>
<feature type="domain" description="DNA replication regulator Sld3 C-terminal" evidence="2">
    <location>
        <begin position="303"/>
        <end position="543"/>
    </location>
</feature>
<evidence type="ECO:0000256" key="1">
    <source>
        <dbReference type="SAM" id="MobiDB-lite"/>
    </source>
</evidence>
<dbReference type="Pfam" id="PF08639">
    <property type="entry name" value="Sld3_STD"/>
    <property type="match status" value="1"/>
</dbReference>
<feature type="region of interest" description="Disordered" evidence="1">
    <location>
        <begin position="552"/>
        <end position="597"/>
    </location>
</feature>
<dbReference type="GO" id="GO:0006270">
    <property type="term" value="P:DNA replication initiation"/>
    <property type="evidence" value="ECO:0007669"/>
    <property type="project" value="InterPro"/>
</dbReference>
<feature type="compositionally biased region" description="Polar residues" evidence="1">
    <location>
        <begin position="565"/>
        <end position="574"/>
    </location>
</feature>
<name>A0A875S1S9_EENNA</name>
<proteinExistence type="predicted"/>
<dbReference type="GO" id="GO:0031261">
    <property type="term" value="C:DNA replication preinitiation complex"/>
    <property type="evidence" value="ECO:0007669"/>
    <property type="project" value="TreeGrafter"/>
</dbReference>
<dbReference type="AlphaFoldDB" id="A0A875S1S9"/>
<feature type="compositionally biased region" description="Basic and acidic residues" evidence="1">
    <location>
        <begin position="582"/>
        <end position="597"/>
    </location>
</feature>
<dbReference type="InterPro" id="IPR013948">
    <property type="entry name" value="DNA_replication_reg_Sld3_C"/>
</dbReference>
<dbReference type="InterPro" id="IPR042511">
    <property type="entry name" value="Sld3"/>
</dbReference>
<evidence type="ECO:0000313" key="3">
    <source>
        <dbReference type="EMBL" id="QPG74052.1"/>
    </source>
</evidence>
<evidence type="ECO:0000313" key="4">
    <source>
        <dbReference type="Proteomes" id="UP000662931"/>
    </source>
</evidence>
<gene>
    <name evidence="3" type="ORF">FOA43_001372</name>
</gene>
<feature type="region of interest" description="Disordered" evidence="1">
    <location>
        <begin position="658"/>
        <end position="740"/>
    </location>
</feature>
<dbReference type="Gene3D" id="1.20.58.2130">
    <property type="match status" value="1"/>
</dbReference>
<keyword evidence="4" id="KW-1185">Reference proteome</keyword>
<feature type="region of interest" description="Disordered" evidence="1">
    <location>
        <begin position="457"/>
        <end position="515"/>
    </location>
</feature>
<sequence length="740" mass="83651">MSLNAQLPRAFKVFPQGLRTTKKLETIVYPVSIVTTNGDDKDRALSLKDDTMDIVIPDEFTRGELEKFSDGAPYLPSTFIGYRIRVEHNGNSKKIDGLLVPASSAPLWAIFYLNEGPNDIEEQISRSLTDFAVADVLEFFQSTDIVIRDKLEIPPEIQQSEIVRSFSMAPSPFQATPLEQIEGSVETVDPQEFLGTRYFTMLYKQSMPLEFFTKSTLPRVQILSHSNTQLSKDSISQLVIGSIALFDKRHSFTQMVNDDDFSMDIFKEKWIDNQILLDPMELTYRLDFFHEMCGKTASLDNEGFTSVLTKLKIRDAKLQILLGLELLYLFNLMETEIGSESAKRMSPNLMAKRPRLVRSGSALVGHKKRLLPTFIGTAIPVDTQFTTDFRRIVSQQPIALDKESIIRLIRGLFDRLCVWDAILGVTEKSDDSSFVFLKTSVIPFYAKKHHRLLKELVKRSKGLSPSQHTKRHRSHHKHHSRQSQQSQQSQQSSRRSSQSLSDYSRPRIARRTSSLAGLPGLKFKRTSSSFVSQEDLSKKTFEMVKTTSFSQLFKHGSQSPPPSLPTNSENSIFNHSRKRKLVPPERSDSRKGAKKEVTEIKVTPLKKRHYDIRSNEVVQKSSPLHPLNEASIESSSPFIKATPSVKLSKSLKPTETMVVDSSPLNSSPLRMKTTASSSQIHKEASGAEYVSSSPIDGHLPKPKIPILTSSPIRSEDEASTKTINSYMSEHKHTRRKLSFK</sequence>